<dbReference type="EMBL" id="JBHRXE010000017">
    <property type="protein sequence ID" value="MFC3569340.1"/>
    <property type="molecule type" value="Genomic_DNA"/>
</dbReference>
<evidence type="ECO:0008006" key="4">
    <source>
        <dbReference type="Google" id="ProtNLM"/>
    </source>
</evidence>
<feature type="region of interest" description="Disordered" evidence="1">
    <location>
        <begin position="1"/>
        <end position="56"/>
    </location>
</feature>
<proteinExistence type="predicted"/>
<dbReference type="Proteomes" id="UP001595596">
    <property type="component" value="Unassembled WGS sequence"/>
</dbReference>
<accession>A0ABV7RZM8</accession>
<comment type="caution">
    <text evidence="2">The sequence shown here is derived from an EMBL/GenBank/DDBJ whole genome shotgun (WGS) entry which is preliminary data.</text>
</comment>
<protein>
    <recommendedName>
        <fullName evidence="4">TnsA endonuclease N-terminal domain-containing protein</fullName>
    </recommendedName>
</protein>
<name>A0ABV7RZM8_9RHOB</name>
<keyword evidence="3" id="KW-1185">Reference proteome</keyword>
<evidence type="ECO:0000313" key="3">
    <source>
        <dbReference type="Proteomes" id="UP001595596"/>
    </source>
</evidence>
<organism evidence="2 3">
    <name type="scientific">Paracoccus simplex</name>
    <dbReference type="NCBI Taxonomy" id="2086346"/>
    <lineage>
        <taxon>Bacteria</taxon>
        <taxon>Pseudomonadati</taxon>
        <taxon>Pseudomonadota</taxon>
        <taxon>Alphaproteobacteria</taxon>
        <taxon>Rhodobacterales</taxon>
        <taxon>Paracoccaceae</taxon>
        <taxon>Paracoccus</taxon>
    </lineage>
</organism>
<evidence type="ECO:0000256" key="1">
    <source>
        <dbReference type="SAM" id="MobiDB-lite"/>
    </source>
</evidence>
<gene>
    <name evidence="2" type="ORF">ACFOMP_07745</name>
</gene>
<sequence length="231" mass="26041">MEQEGPSELGVDFEPTPLLSPKAQKKSTRRNGFGGIAPAFLKEGGSASSSVPKGRGMDDRAFRNHMNQTLIHRAPEPSRASRDVVRRSKASLRGSMIVKLPAYERPRVIQFESMLEYRFLCLTLLRPDIHDILEQPPAILYRRADGSNASHIFDFRVTLTNGERIAVAIKPADRVIRRDFIAELRHIAADMPKHFAHRVKLVTDEQLDRRAAAEAARRIMWNRPALTEVAA</sequence>
<reference evidence="3" key="1">
    <citation type="journal article" date="2019" name="Int. J. Syst. Evol. Microbiol.">
        <title>The Global Catalogue of Microorganisms (GCM) 10K type strain sequencing project: providing services to taxonomists for standard genome sequencing and annotation.</title>
        <authorList>
            <consortium name="The Broad Institute Genomics Platform"/>
            <consortium name="The Broad Institute Genome Sequencing Center for Infectious Disease"/>
            <person name="Wu L."/>
            <person name="Ma J."/>
        </authorList>
    </citation>
    <scope>NUCLEOTIDE SEQUENCE [LARGE SCALE GENOMIC DNA]</scope>
    <source>
        <strain evidence="3">VKM B-3226</strain>
    </source>
</reference>
<evidence type="ECO:0000313" key="2">
    <source>
        <dbReference type="EMBL" id="MFC3569340.1"/>
    </source>
</evidence>
<dbReference type="RefSeq" id="WP_379029180.1">
    <property type="nucleotide sequence ID" value="NZ_JBHRXE010000017.1"/>
</dbReference>